<organism evidence="4 5">
    <name type="scientific">Salinimonas marina</name>
    <dbReference type="NCBI Taxonomy" id="2785918"/>
    <lineage>
        <taxon>Bacteria</taxon>
        <taxon>Pseudomonadati</taxon>
        <taxon>Pseudomonadota</taxon>
        <taxon>Gammaproteobacteria</taxon>
        <taxon>Alteromonadales</taxon>
        <taxon>Alteromonadaceae</taxon>
        <taxon>Alteromonas/Salinimonas group</taxon>
        <taxon>Salinimonas</taxon>
    </lineage>
</organism>
<dbReference type="Pfam" id="PF24681">
    <property type="entry name" value="Kelch_KLHDC2_KLHL20_DRC7"/>
    <property type="match status" value="1"/>
</dbReference>
<feature type="chain" id="PRO_5032784201" evidence="3">
    <location>
        <begin position="22"/>
        <end position="325"/>
    </location>
</feature>
<evidence type="ECO:0000256" key="3">
    <source>
        <dbReference type="SAM" id="SignalP"/>
    </source>
</evidence>
<dbReference type="SMART" id="SM00612">
    <property type="entry name" value="Kelch"/>
    <property type="match status" value="4"/>
</dbReference>
<reference evidence="4 5" key="1">
    <citation type="submission" date="2020-11" db="EMBL/GenBank/DDBJ databases">
        <title>Complete genome sequence for Salinimonas sp. strain G2-b.</title>
        <authorList>
            <person name="Park S.-J."/>
        </authorList>
    </citation>
    <scope>NUCLEOTIDE SEQUENCE [LARGE SCALE GENOMIC DNA]</scope>
    <source>
        <strain evidence="4 5">G2-b</strain>
    </source>
</reference>
<dbReference type="KEGG" id="smaa:IT774_16330"/>
<sequence>MLYRKLTHGAATALCMLLVTACSRTTPTEFTTQLPFKLETARFGEAVANDGDTIYVFGGSHGGKWLNDVEIIDPDTQNIQVLHDHIIPRRYFSAVYDGAGKIYLIGGISHQNDTYTYESRVEVFDTQSRTITEVAPLPYPTRMNAAVYLNEKIYVLGGGHRDWETGNMTQSSLVAVYDTNTNSWSLAPPMPTARETTAVTYQGQIYAVGGYDGKGASTVVERFDPAANQWETLTPLPRPLSAHSTTVWQDQLFTFGHYTDLSASFVLDFNTQKWTPASLPLKEGRHHQATTLDDKVYVIGGSTPDNAGLDMIQVFDAATLSQAAE</sequence>
<keyword evidence="5" id="KW-1185">Reference proteome</keyword>
<keyword evidence="3" id="KW-0732">Signal</keyword>
<dbReference type="AlphaFoldDB" id="A0A7S9DX83"/>
<dbReference type="InterPro" id="IPR006652">
    <property type="entry name" value="Kelch_1"/>
</dbReference>
<accession>A0A7S9DX83</accession>
<evidence type="ECO:0000313" key="5">
    <source>
        <dbReference type="Proteomes" id="UP000595095"/>
    </source>
</evidence>
<dbReference type="InterPro" id="IPR015915">
    <property type="entry name" value="Kelch-typ_b-propeller"/>
</dbReference>
<evidence type="ECO:0000256" key="2">
    <source>
        <dbReference type="ARBA" id="ARBA00022737"/>
    </source>
</evidence>
<keyword evidence="1" id="KW-0880">Kelch repeat</keyword>
<dbReference type="EMBL" id="CP064795">
    <property type="protein sequence ID" value="QPG05624.1"/>
    <property type="molecule type" value="Genomic_DNA"/>
</dbReference>
<proteinExistence type="predicted"/>
<dbReference type="SUPFAM" id="SSF117281">
    <property type="entry name" value="Kelch motif"/>
    <property type="match status" value="1"/>
</dbReference>
<dbReference type="Gene3D" id="2.120.10.80">
    <property type="entry name" value="Kelch-type beta propeller"/>
    <property type="match status" value="2"/>
</dbReference>
<keyword evidence="2" id="KW-0677">Repeat</keyword>
<dbReference type="PANTHER" id="PTHR24412:SF489">
    <property type="entry name" value="RING FINGER DOMAIN AND KELCH REPEAT-CONTAINING PROTEIN DDB_G0271372"/>
    <property type="match status" value="1"/>
</dbReference>
<protein>
    <submittedName>
        <fullName evidence="4">DUF1668 domain-containing protein</fullName>
    </submittedName>
</protein>
<dbReference type="Proteomes" id="UP000595095">
    <property type="component" value="Chromosome"/>
</dbReference>
<dbReference type="PROSITE" id="PS51257">
    <property type="entry name" value="PROKAR_LIPOPROTEIN"/>
    <property type="match status" value="1"/>
</dbReference>
<feature type="signal peptide" evidence="3">
    <location>
        <begin position="1"/>
        <end position="21"/>
    </location>
</feature>
<dbReference type="PANTHER" id="PTHR24412">
    <property type="entry name" value="KELCH PROTEIN"/>
    <property type="match status" value="1"/>
</dbReference>
<evidence type="ECO:0000313" key="4">
    <source>
        <dbReference type="EMBL" id="QPG05624.1"/>
    </source>
</evidence>
<name>A0A7S9DX83_9ALTE</name>
<evidence type="ECO:0000256" key="1">
    <source>
        <dbReference type="ARBA" id="ARBA00022441"/>
    </source>
</evidence>
<dbReference type="Pfam" id="PF01344">
    <property type="entry name" value="Kelch_1"/>
    <property type="match status" value="1"/>
</dbReference>
<dbReference type="RefSeq" id="WP_195810710.1">
    <property type="nucleotide sequence ID" value="NZ_CP064795.1"/>
</dbReference>
<gene>
    <name evidence="4" type="ORF">IT774_16330</name>
</gene>